<keyword evidence="1 2" id="KW-0413">Isomerase</keyword>
<comment type="subcellular location">
    <subcellularLocation>
        <location evidence="2">Cytoplasm</location>
    </subcellularLocation>
</comment>
<dbReference type="InterPro" id="IPR013785">
    <property type="entry name" value="Aldolase_TIM"/>
</dbReference>
<comment type="subunit">
    <text evidence="2">Homodimer.</text>
</comment>
<dbReference type="Gene3D" id="3.20.20.70">
    <property type="entry name" value="Aldolase class I"/>
    <property type="match status" value="1"/>
</dbReference>
<dbReference type="Proteomes" id="UP000198867">
    <property type="component" value="Unassembled WGS sequence"/>
</dbReference>
<keyword evidence="2" id="KW-0324">Glycolysis</keyword>
<organism evidence="3 4">
    <name type="scientific">Mycetocola miduiensis</name>
    <dbReference type="NCBI Taxonomy" id="995034"/>
    <lineage>
        <taxon>Bacteria</taxon>
        <taxon>Bacillati</taxon>
        <taxon>Actinomycetota</taxon>
        <taxon>Actinomycetes</taxon>
        <taxon>Micrococcales</taxon>
        <taxon>Microbacteriaceae</taxon>
        <taxon>Mycetocola</taxon>
    </lineage>
</organism>
<dbReference type="GO" id="GO:0005829">
    <property type="term" value="C:cytosol"/>
    <property type="evidence" value="ECO:0007669"/>
    <property type="project" value="TreeGrafter"/>
</dbReference>
<evidence type="ECO:0000256" key="1">
    <source>
        <dbReference type="ARBA" id="ARBA00023235"/>
    </source>
</evidence>
<accession>A0A1I4ZJZ3</accession>
<name>A0A1I4ZJZ3_9MICO</name>
<dbReference type="GO" id="GO:0019563">
    <property type="term" value="P:glycerol catabolic process"/>
    <property type="evidence" value="ECO:0007669"/>
    <property type="project" value="TreeGrafter"/>
</dbReference>
<dbReference type="InterPro" id="IPR035990">
    <property type="entry name" value="TIM_sf"/>
</dbReference>
<comment type="pathway">
    <text evidence="2">Carbohydrate biosynthesis; gluconeogenesis.</text>
</comment>
<keyword evidence="2" id="KW-0312">Gluconeogenesis</keyword>
<evidence type="ECO:0000313" key="4">
    <source>
        <dbReference type="Proteomes" id="UP000198867"/>
    </source>
</evidence>
<dbReference type="PROSITE" id="PS51440">
    <property type="entry name" value="TIM_2"/>
    <property type="match status" value="1"/>
</dbReference>
<dbReference type="STRING" id="995034.SAMN05216219_0852"/>
<dbReference type="SUPFAM" id="SSF51351">
    <property type="entry name" value="Triosephosphate isomerase (TIM)"/>
    <property type="match status" value="1"/>
</dbReference>
<dbReference type="EC" id="5.3.1.1" evidence="2"/>
<keyword evidence="4" id="KW-1185">Reference proteome</keyword>
<dbReference type="PANTHER" id="PTHR21139">
    <property type="entry name" value="TRIOSEPHOSPHATE ISOMERASE"/>
    <property type="match status" value="1"/>
</dbReference>
<evidence type="ECO:0000313" key="3">
    <source>
        <dbReference type="EMBL" id="SFN50260.1"/>
    </source>
</evidence>
<comment type="catalytic activity">
    <reaction evidence="2">
        <text>D-glyceraldehyde 3-phosphate = dihydroxyacetone phosphate</text>
        <dbReference type="Rhea" id="RHEA:18585"/>
        <dbReference type="ChEBI" id="CHEBI:57642"/>
        <dbReference type="ChEBI" id="CHEBI:59776"/>
        <dbReference type="EC" id="5.3.1.1"/>
    </reaction>
</comment>
<dbReference type="Pfam" id="PF00121">
    <property type="entry name" value="TIM"/>
    <property type="match status" value="1"/>
</dbReference>
<dbReference type="AlphaFoldDB" id="A0A1I4ZJZ3"/>
<keyword evidence="2" id="KW-0963">Cytoplasm</keyword>
<dbReference type="GO" id="GO:0006096">
    <property type="term" value="P:glycolytic process"/>
    <property type="evidence" value="ECO:0007669"/>
    <property type="project" value="UniProtKB-UniPathway"/>
</dbReference>
<dbReference type="GO" id="GO:0006094">
    <property type="term" value="P:gluconeogenesis"/>
    <property type="evidence" value="ECO:0007669"/>
    <property type="project" value="UniProtKB-UniPathway"/>
</dbReference>
<comment type="pathway">
    <text evidence="2">Carbohydrate degradation; glycolysis; D-glyceraldehyde 3-phosphate from glycerone phosphate: step 1/1.</text>
</comment>
<dbReference type="InterPro" id="IPR000652">
    <property type="entry name" value="Triosephosphate_isomerase"/>
</dbReference>
<reference evidence="4" key="1">
    <citation type="submission" date="2016-10" db="EMBL/GenBank/DDBJ databases">
        <authorList>
            <person name="Varghese N."/>
            <person name="Submissions S."/>
        </authorList>
    </citation>
    <scope>NUCLEOTIDE SEQUENCE [LARGE SCALE GENOMIC DNA]</scope>
    <source>
        <strain evidence="4">CGMCC 1.11101</strain>
    </source>
</reference>
<dbReference type="UniPathway" id="UPA00109">
    <property type="reaction ID" value="UER00189"/>
</dbReference>
<dbReference type="GO" id="GO:0004807">
    <property type="term" value="F:triose-phosphate isomerase activity"/>
    <property type="evidence" value="ECO:0007669"/>
    <property type="project" value="UniProtKB-EC"/>
</dbReference>
<gene>
    <name evidence="3" type="ORF">SAMN05216219_0852</name>
</gene>
<dbReference type="CDD" id="cd00311">
    <property type="entry name" value="TIM"/>
    <property type="match status" value="1"/>
</dbReference>
<comment type="similarity">
    <text evidence="2">Belongs to the triosephosphate isomerase family.</text>
</comment>
<dbReference type="UniPathway" id="UPA00138"/>
<dbReference type="GO" id="GO:0046166">
    <property type="term" value="P:glyceraldehyde-3-phosphate biosynthetic process"/>
    <property type="evidence" value="ECO:0007669"/>
    <property type="project" value="TreeGrafter"/>
</dbReference>
<evidence type="ECO:0000256" key="2">
    <source>
        <dbReference type="RuleBase" id="RU363013"/>
    </source>
</evidence>
<dbReference type="PANTHER" id="PTHR21139:SF2">
    <property type="entry name" value="TRIOSEPHOSPHATE ISOMERASE"/>
    <property type="match status" value="1"/>
</dbReference>
<dbReference type="RefSeq" id="WP_342714555.1">
    <property type="nucleotide sequence ID" value="NZ_FOVM01000002.1"/>
</dbReference>
<protein>
    <recommendedName>
        <fullName evidence="2">Triosephosphate isomerase</fullName>
        <ecNumber evidence="2">5.3.1.1</ecNumber>
    </recommendedName>
</protein>
<dbReference type="EMBL" id="FOVM01000002">
    <property type="protein sequence ID" value="SFN50260.1"/>
    <property type="molecule type" value="Genomic_DNA"/>
</dbReference>
<proteinExistence type="inferred from homology"/>
<sequence length="268" mass="27479">MRTSSPYFTIGISLKMYFGHAQAIRWANAIGEIVADHPAVARGVAEVFVVPSFPSLAPVRDALAGSGVRLGAQDLSWADSGAFTGEVSGAELAEIGCALVEIGHAERRLLFHEDENIIAAKTAAALRNGLTPLLCVGEQEQESVPVAARKVISQLDSALTATASAGLSGPLLVAYEPQWAIGAPEPASAEHISAVVASLEKHLAGLSAHVKSRVIYGGSAGPGLLTTLGGAVRGLFLGRFAHDPAAVRLILDEANALAGGSLIAPRAG</sequence>